<dbReference type="EMBL" id="BCSY01000045">
    <property type="protein sequence ID" value="GAS95805.1"/>
    <property type="molecule type" value="Genomic_DNA"/>
</dbReference>
<keyword evidence="1" id="KW-0472">Membrane</keyword>
<dbReference type="STRING" id="228230.RMCC_2771"/>
<keyword evidence="1" id="KW-1133">Transmembrane helix</keyword>
<reference evidence="3" key="1">
    <citation type="journal article" date="2016" name="Genome Announc.">
        <title>Draft Genome Sequences of Five Rapidly Growing Mycobacterium Species, M. thermoresistibile, M. fortuitum subsp. acetamidolyticum, M. canariasense, M. brisbanense, and M. novocastrense.</title>
        <authorList>
            <person name="Katahira K."/>
            <person name="Ogura Y."/>
            <person name="Gotoh Y."/>
            <person name="Hayashi T."/>
        </authorList>
    </citation>
    <scope>NUCLEOTIDE SEQUENCE [LARGE SCALE GENOMIC DNA]</scope>
    <source>
        <strain evidence="3">JCM15298</strain>
    </source>
</reference>
<dbReference type="RefSeq" id="WP_131805302.1">
    <property type="nucleotide sequence ID" value="NZ_BCSY01000045.1"/>
</dbReference>
<feature type="transmembrane region" description="Helical" evidence="1">
    <location>
        <begin position="56"/>
        <end position="77"/>
    </location>
</feature>
<evidence type="ECO:0000313" key="2">
    <source>
        <dbReference type="EMBL" id="GAS95805.1"/>
    </source>
</evidence>
<gene>
    <name evidence="2" type="ORF">RMCC_2771</name>
</gene>
<dbReference type="Proteomes" id="UP000069443">
    <property type="component" value="Unassembled WGS sequence"/>
</dbReference>
<evidence type="ECO:0000256" key="1">
    <source>
        <dbReference type="SAM" id="Phobius"/>
    </source>
</evidence>
<name>A0A124E260_MYCCR</name>
<keyword evidence="1" id="KW-0812">Transmembrane</keyword>
<evidence type="ECO:0000313" key="3">
    <source>
        <dbReference type="Proteomes" id="UP000069443"/>
    </source>
</evidence>
<organism evidence="2 3">
    <name type="scientific">Mycolicibacterium canariasense</name>
    <name type="common">Mycobacterium canariasense</name>
    <dbReference type="NCBI Taxonomy" id="228230"/>
    <lineage>
        <taxon>Bacteria</taxon>
        <taxon>Bacillati</taxon>
        <taxon>Actinomycetota</taxon>
        <taxon>Actinomycetes</taxon>
        <taxon>Mycobacteriales</taxon>
        <taxon>Mycobacteriaceae</taxon>
        <taxon>Mycolicibacterium</taxon>
    </lineage>
</organism>
<evidence type="ECO:0008006" key="4">
    <source>
        <dbReference type="Google" id="ProtNLM"/>
    </source>
</evidence>
<accession>A0A124E260</accession>
<sequence length="193" mass="19634">MSMRPTDLLDRAATLVAGLVLAAIGTVAVLWPTRAVRGIPEEISAGPMVRATTSTWWPWELAGAGVLLVVLGLVWLVSHVPSRKAPVLRVPGSADPGVITVNLDGVASAAASALEREPDVQSAKGKAVTDRGIATVELTVTVAHPAGLSGAITAVNTTCAHIARATGTSAVAARTVLQVAKAGGGSRKSRNLE</sequence>
<comment type="caution">
    <text evidence="2">The sequence shown here is derived from an EMBL/GenBank/DDBJ whole genome shotgun (WGS) entry which is preliminary data.</text>
</comment>
<keyword evidence="3" id="KW-1185">Reference proteome</keyword>
<proteinExistence type="predicted"/>
<protein>
    <recommendedName>
        <fullName evidence="4">Alkaline shock response membrane anchor protein AmaP</fullName>
    </recommendedName>
</protein>
<reference evidence="3" key="2">
    <citation type="submission" date="2016-02" db="EMBL/GenBank/DDBJ databases">
        <title>Draft genome sequence of five rapidly growing Mycobacterium species.</title>
        <authorList>
            <person name="Katahira K."/>
            <person name="Gotou Y."/>
            <person name="Iida K."/>
            <person name="Ogura Y."/>
            <person name="Hayashi T."/>
        </authorList>
    </citation>
    <scope>NUCLEOTIDE SEQUENCE [LARGE SCALE GENOMIC DNA]</scope>
    <source>
        <strain evidence="3">JCM15298</strain>
    </source>
</reference>
<dbReference type="OrthoDB" id="4640399at2"/>
<feature type="transmembrane region" description="Helical" evidence="1">
    <location>
        <begin position="12"/>
        <end position="31"/>
    </location>
</feature>
<dbReference type="AlphaFoldDB" id="A0A124E260"/>